<dbReference type="Proteomes" id="UP000266484">
    <property type="component" value="Unassembled WGS sequence"/>
</dbReference>
<evidence type="ECO:0000313" key="3">
    <source>
        <dbReference type="Proteomes" id="UP000266484"/>
    </source>
</evidence>
<proteinExistence type="predicted"/>
<organism evidence="2 3">
    <name type="scientific">Clavibacter lycopersici</name>
    <dbReference type="NCBI Taxonomy" id="2301718"/>
    <lineage>
        <taxon>Bacteria</taxon>
        <taxon>Bacillati</taxon>
        <taxon>Actinomycetota</taxon>
        <taxon>Actinomycetes</taxon>
        <taxon>Micrococcales</taxon>
        <taxon>Microbacteriaceae</taxon>
        <taxon>Clavibacter</taxon>
    </lineage>
</organism>
<protein>
    <submittedName>
        <fullName evidence="2">AraC family transcriptional regulator</fullName>
    </submittedName>
</protein>
<accession>A0A399TC58</accession>
<dbReference type="AlphaFoldDB" id="A0A399TC58"/>
<feature type="non-terminal residue" evidence="2">
    <location>
        <position position="45"/>
    </location>
</feature>
<sequence>MSTASAPDARRRAASPLHALPALDSERAGRVGPAEAIPTAPRTRP</sequence>
<comment type="caution">
    <text evidence="2">The sequence shown here is derived from an EMBL/GenBank/DDBJ whole genome shotgun (WGS) entry which is preliminary data.</text>
</comment>
<dbReference type="EMBL" id="QWGT01000046">
    <property type="protein sequence ID" value="RIJ52395.1"/>
    <property type="molecule type" value="Genomic_DNA"/>
</dbReference>
<name>A0A399TC58_9MICO</name>
<evidence type="ECO:0000256" key="1">
    <source>
        <dbReference type="SAM" id="MobiDB-lite"/>
    </source>
</evidence>
<feature type="region of interest" description="Disordered" evidence="1">
    <location>
        <begin position="1"/>
        <end position="45"/>
    </location>
</feature>
<reference evidence="2 3" key="1">
    <citation type="submission" date="2018-08" db="EMBL/GenBank/DDBJ databases">
        <title>Genome Sequence of Clavibacter michiganensis Subspecies type strains, and the Atypical Peach-Colored Strains Isolated from Tomato.</title>
        <authorList>
            <person name="Osdaghi E."/>
            <person name="Portier P."/>
            <person name="Briand M."/>
            <person name="Jacques M.-A."/>
        </authorList>
    </citation>
    <scope>NUCLEOTIDE SEQUENCE [LARGE SCALE GENOMIC DNA]</scope>
    <source>
        <strain evidence="2 3">CFBP 8615</strain>
    </source>
</reference>
<evidence type="ECO:0000313" key="2">
    <source>
        <dbReference type="EMBL" id="RIJ52395.1"/>
    </source>
</evidence>
<gene>
    <name evidence="2" type="ORF">DZG00_05020</name>
</gene>
<keyword evidence="3" id="KW-1185">Reference proteome</keyword>